<dbReference type="AlphaFoldDB" id="A0A7C9HN98"/>
<accession>A0A7C9HN98</accession>
<organism evidence="1 2">
    <name type="scientific">Sediminimonas qiaohouensis</name>
    <dbReference type="NCBI Taxonomy" id="552061"/>
    <lineage>
        <taxon>Bacteria</taxon>
        <taxon>Pseudomonadati</taxon>
        <taxon>Pseudomonadota</taxon>
        <taxon>Alphaproteobacteria</taxon>
        <taxon>Rhodobacterales</taxon>
        <taxon>Roseobacteraceae</taxon>
        <taxon>Sediminimonas</taxon>
    </lineage>
</organism>
<name>A0A7C9HN98_9RHOB</name>
<protein>
    <submittedName>
        <fullName evidence="1">Histidine kinase</fullName>
    </submittedName>
</protein>
<evidence type="ECO:0000313" key="2">
    <source>
        <dbReference type="Proteomes" id="UP000483078"/>
    </source>
</evidence>
<reference evidence="1 2" key="1">
    <citation type="submission" date="2019-06" db="EMBL/GenBank/DDBJ databases">
        <title>Enrichment of Autotrophic Halophilic Microorganisms from Red Sea Brine Pool Using Microbial Electrosynthesis System.</title>
        <authorList>
            <person name="Alqahtani M.F."/>
            <person name="Bajracharya S."/>
            <person name="Katuri K.P."/>
            <person name="Ali M."/>
            <person name="Saikaly P.E."/>
        </authorList>
    </citation>
    <scope>NUCLEOTIDE SEQUENCE [LARGE SCALE GENOMIC DNA]</scope>
    <source>
        <strain evidence="1">MES6</strain>
    </source>
</reference>
<dbReference type="EMBL" id="VENJ01000021">
    <property type="protein sequence ID" value="MTJ05708.1"/>
    <property type="molecule type" value="Genomic_DNA"/>
</dbReference>
<dbReference type="GO" id="GO:0016301">
    <property type="term" value="F:kinase activity"/>
    <property type="evidence" value="ECO:0007669"/>
    <property type="project" value="UniProtKB-KW"/>
</dbReference>
<comment type="caution">
    <text evidence="1">The sequence shown here is derived from an EMBL/GenBank/DDBJ whole genome shotgun (WGS) entry which is preliminary data.</text>
</comment>
<dbReference type="Pfam" id="PF20044">
    <property type="entry name" value="DUF6446"/>
    <property type="match status" value="1"/>
</dbReference>
<keyword evidence="1" id="KW-0808">Transferase</keyword>
<gene>
    <name evidence="1" type="ORF">FH759_13570</name>
</gene>
<evidence type="ECO:0000313" key="1">
    <source>
        <dbReference type="EMBL" id="MTJ05708.1"/>
    </source>
</evidence>
<sequence>MGKILAAMIVLTAAVGGAALYYLQVYAYYDTVAPTGADDVQMTSLTTAAPEPILYDDFRAIDADSSPIRYRACFSTTSSLAMLTETYAPYAEGAEPLNAPGWFECFDAQAIGSALEEGEALAFLGERNIEYGIDRVVAVTRDGRGYVWHQINHCGAEVFEGKPAPADCPTPPEGY</sequence>
<proteinExistence type="predicted"/>
<dbReference type="InterPro" id="IPR045616">
    <property type="entry name" value="DUF6446"/>
</dbReference>
<keyword evidence="1" id="KW-0418">Kinase</keyword>
<dbReference type="Proteomes" id="UP000483078">
    <property type="component" value="Unassembled WGS sequence"/>
</dbReference>